<evidence type="ECO:0000256" key="1">
    <source>
        <dbReference type="SAM" id="Coils"/>
    </source>
</evidence>
<dbReference type="OrthoDB" id="5985715at2759"/>
<evidence type="ECO:0000313" key="4">
    <source>
        <dbReference type="Proteomes" id="UP000829720"/>
    </source>
</evidence>
<dbReference type="EMBL" id="JAERUA010000006">
    <property type="protein sequence ID" value="KAI1898185.1"/>
    <property type="molecule type" value="Genomic_DNA"/>
</dbReference>
<dbReference type="Proteomes" id="UP000829720">
    <property type="component" value="Unassembled WGS sequence"/>
</dbReference>
<reference evidence="3" key="1">
    <citation type="submission" date="2021-01" db="EMBL/GenBank/DDBJ databases">
        <authorList>
            <person name="Zahm M."/>
            <person name="Roques C."/>
            <person name="Cabau C."/>
            <person name="Klopp C."/>
            <person name="Donnadieu C."/>
            <person name="Jouanno E."/>
            <person name="Lampietro C."/>
            <person name="Louis A."/>
            <person name="Herpin A."/>
            <person name="Echchiki A."/>
            <person name="Berthelot C."/>
            <person name="Parey E."/>
            <person name="Roest-Crollius H."/>
            <person name="Braasch I."/>
            <person name="Postlethwait J."/>
            <person name="Bobe J."/>
            <person name="Montfort J."/>
            <person name="Bouchez O."/>
            <person name="Begum T."/>
            <person name="Mejri S."/>
            <person name="Adams A."/>
            <person name="Chen W.-J."/>
            <person name="Guiguen Y."/>
        </authorList>
    </citation>
    <scope>NUCLEOTIDE SEQUENCE</scope>
    <source>
        <tissue evidence="3">Blood</tissue>
    </source>
</reference>
<proteinExistence type="predicted"/>
<sequence>MRAVSSMPVERDTAESQELDSQESEISRQAPHWVAELFPPRFTVLDLLEGSGGGGPGPPEPSSPLQLASEKAARERSRRVREFYRSALRETQLKELLEKKERLSKMIVREGEDWEMDPEKAGSRDEASSQQQKEEKEEEEKEEGKEERCIWTPQDLSILRQALRQEGQLCRAKRTVTQQALLLDAVKAEGLKKEAQLELQAAEAKEKQEEARKAGARLRKAEEEARELRRENANLVWELARLKKQLEEEGKRQAKATRVESEAALQRLRLEAEEARTELEAERQGHARSRTALELLRRHFAAQPPPRETMASHTSRISYF</sequence>
<keyword evidence="4" id="KW-1185">Reference proteome</keyword>
<keyword evidence="1" id="KW-0175">Coiled coil</keyword>
<comment type="caution">
    <text evidence="3">The sequence shown here is derived from an EMBL/GenBank/DDBJ whole genome shotgun (WGS) entry which is preliminary data.</text>
</comment>
<name>A0A8T3DV95_9TELE</name>
<accession>A0A8T3DV95</accession>
<dbReference type="PANTHER" id="PTHR48251:SF1">
    <property type="entry name" value="COILED-COIL DOMAIN-CONTAINING PROTEIN 160"/>
    <property type="match status" value="1"/>
</dbReference>
<feature type="region of interest" description="Disordered" evidence="2">
    <location>
        <begin position="299"/>
        <end position="320"/>
    </location>
</feature>
<evidence type="ECO:0000313" key="3">
    <source>
        <dbReference type="EMBL" id="KAI1898185.1"/>
    </source>
</evidence>
<dbReference type="PANTHER" id="PTHR48251">
    <property type="entry name" value="COILED-COIL DOMAIN-CONTAINING PROTEIN 160"/>
    <property type="match status" value="1"/>
</dbReference>
<feature type="coiled-coil region" evidence="1">
    <location>
        <begin position="185"/>
        <end position="285"/>
    </location>
</feature>
<feature type="region of interest" description="Disordered" evidence="2">
    <location>
        <begin position="107"/>
        <end position="148"/>
    </location>
</feature>
<organism evidence="3 4">
    <name type="scientific">Albula goreensis</name>
    <dbReference type="NCBI Taxonomy" id="1534307"/>
    <lineage>
        <taxon>Eukaryota</taxon>
        <taxon>Metazoa</taxon>
        <taxon>Chordata</taxon>
        <taxon>Craniata</taxon>
        <taxon>Vertebrata</taxon>
        <taxon>Euteleostomi</taxon>
        <taxon>Actinopterygii</taxon>
        <taxon>Neopterygii</taxon>
        <taxon>Teleostei</taxon>
        <taxon>Albuliformes</taxon>
        <taxon>Albulidae</taxon>
        <taxon>Albula</taxon>
    </lineage>
</organism>
<protein>
    <submittedName>
        <fullName evidence="3">Uncharacterized protein</fullName>
    </submittedName>
</protein>
<evidence type="ECO:0000256" key="2">
    <source>
        <dbReference type="SAM" id="MobiDB-lite"/>
    </source>
</evidence>
<feature type="compositionally biased region" description="Polar residues" evidence="2">
    <location>
        <begin position="311"/>
        <end position="320"/>
    </location>
</feature>
<dbReference type="AlphaFoldDB" id="A0A8T3DV95"/>
<feature type="region of interest" description="Disordered" evidence="2">
    <location>
        <begin position="46"/>
        <end position="73"/>
    </location>
</feature>
<feature type="compositionally biased region" description="Basic and acidic residues" evidence="2">
    <location>
        <begin position="107"/>
        <end position="135"/>
    </location>
</feature>
<gene>
    <name evidence="3" type="ORF">AGOR_G00069740</name>
</gene>
<feature type="region of interest" description="Disordered" evidence="2">
    <location>
        <begin position="1"/>
        <end position="31"/>
    </location>
</feature>